<organism evidence="2 3">
    <name type="scientific">Aporhodopirellula aestuarii</name>
    <dbReference type="NCBI Taxonomy" id="2950107"/>
    <lineage>
        <taxon>Bacteria</taxon>
        <taxon>Pseudomonadati</taxon>
        <taxon>Planctomycetota</taxon>
        <taxon>Planctomycetia</taxon>
        <taxon>Pirellulales</taxon>
        <taxon>Pirellulaceae</taxon>
        <taxon>Aporhodopirellula</taxon>
    </lineage>
</organism>
<feature type="transmembrane region" description="Helical" evidence="1">
    <location>
        <begin position="48"/>
        <end position="66"/>
    </location>
</feature>
<comment type="caution">
    <text evidence="2">The sequence shown here is derived from an EMBL/GenBank/DDBJ whole genome shotgun (WGS) entry which is preliminary data.</text>
</comment>
<keyword evidence="1" id="KW-0812">Transmembrane</keyword>
<feature type="transmembrane region" description="Helical" evidence="1">
    <location>
        <begin position="206"/>
        <end position="223"/>
    </location>
</feature>
<feature type="transmembrane region" description="Helical" evidence="1">
    <location>
        <begin position="100"/>
        <end position="119"/>
    </location>
</feature>
<accession>A0ABT0U6S6</accession>
<feature type="transmembrane region" description="Helical" evidence="1">
    <location>
        <begin position="125"/>
        <end position="148"/>
    </location>
</feature>
<dbReference type="EMBL" id="JAMQBK010000047">
    <property type="protein sequence ID" value="MCM2372512.1"/>
    <property type="molecule type" value="Genomic_DNA"/>
</dbReference>
<proteinExistence type="predicted"/>
<feature type="transmembrane region" description="Helical" evidence="1">
    <location>
        <begin position="177"/>
        <end position="194"/>
    </location>
</feature>
<evidence type="ECO:0000313" key="2">
    <source>
        <dbReference type="EMBL" id="MCM2372512.1"/>
    </source>
</evidence>
<sequence>MIADVSIPGCLVVLASIAGFVAHEPLLVAAGHRGQRSQRSTPAAKGRLAALLAITFGCGLTALALGSTEVRIALLGCAALATSCLALGLAGRHRTLVGQLWGVVTLSAACVPILLAGGITPVQTLAIWTAWLIGFAATTLAVRGVIAAQKRRGKTIYWSAILALILLTGVLTATGDAVAIATLPMLIMSCHLLIKPPPARHLKRVGWTLVVGTIATAGWMFAIV</sequence>
<evidence type="ECO:0000256" key="1">
    <source>
        <dbReference type="SAM" id="Phobius"/>
    </source>
</evidence>
<name>A0ABT0U6S6_9BACT</name>
<keyword evidence="1" id="KW-0472">Membrane</keyword>
<gene>
    <name evidence="2" type="ORF">NB063_18030</name>
</gene>
<protein>
    <submittedName>
        <fullName evidence="2">YwiC-like family protein</fullName>
    </submittedName>
</protein>
<keyword evidence="1" id="KW-1133">Transmembrane helix</keyword>
<keyword evidence="3" id="KW-1185">Reference proteome</keyword>
<evidence type="ECO:0000313" key="3">
    <source>
        <dbReference type="Proteomes" id="UP001202961"/>
    </source>
</evidence>
<feature type="transmembrane region" description="Helical" evidence="1">
    <location>
        <begin position="155"/>
        <end position="171"/>
    </location>
</feature>
<feature type="transmembrane region" description="Helical" evidence="1">
    <location>
        <begin position="6"/>
        <end position="27"/>
    </location>
</feature>
<dbReference type="InterPro" id="IPR025576">
    <property type="entry name" value="YwiC"/>
</dbReference>
<feature type="transmembrane region" description="Helical" evidence="1">
    <location>
        <begin position="72"/>
        <end position="91"/>
    </location>
</feature>
<dbReference type="Pfam" id="PF14256">
    <property type="entry name" value="YwiC"/>
    <property type="match status" value="1"/>
</dbReference>
<dbReference type="Proteomes" id="UP001202961">
    <property type="component" value="Unassembled WGS sequence"/>
</dbReference>
<reference evidence="2 3" key="1">
    <citation type="journal article" date="2022" name="Syst. Appl. Microbiol.">
        <title>Rhodopirellula aestuarii sp. nov., a novel member of the genus Rhodopirellula isolated from brackish sediments collected in the Tagus River estuary, Portugal.</title>
        <authorList>
            <person name="Vitorino I.R."/>
            <person name="Klimek D."/>
            <person name="Calusinska M."/>
            <person name="Lobo-da-Cunha A."/>
            <person name="Vasconcelos V."/>
            <person name="Lage O.M."/>
        </authorList>
    </citation>
    <scope>NUCLEOTIDE SEQUENCE [LARGE SCALE GENOMIC DNA]</scope>
    <source>
        <strain evidence="2 3">ICT_H3.1</strain>
    </source>
</reference>